<dbReference type="STRING" id="280093.SAMN05443373_104157"/>
<dbReference type="OrthoDB" id="9764363at2"/>
<accession>A0A1M5MUC0</accession>
<dbReference type="NCBIfam" id="TIGR00705">
    <property type="entry name" value="SppA_67K"/>
    <property type="match status" value="1"/>
</dbReference>
<feature type="active site" description="Nucleophile" evidence="7">
    <location>
        <position position="385"/>
    </location>
</feature>
<dbReference type="InterPro" id="IPR002142">
    <property type="entry name" value="Peptidase_S49"/>
</dbReference>
<dbReference type="Pfam" id="PF01343">
    <property type="entry name" value="Peptidase_S49"/>
    <property type="match status" value="2"/>
</dbReference>
<dbReference type="GO" id="GO:0008236">
    <property type="term" value="F:serine-type peptidase activity"/>
    <property type="evidence" value="ECO:0007669"/>
    <property type="project" value="UniProtKB-KW"/>
</dbReference>
<keyword evidence="8" id="KW-1133">Transmembrane helix</keyword>
<dbReference type="GO" id="GO:0016020">
    <property type="term" value="C:membrane"/>
    <property type="evidence" value="ECO:0007669"/>
    <property type="project" value="UniProtKB-SubCell"/>
</dbReference>
<organism evidence="11 12">
    <name type="scientific">Flavobacterium granuli</name>
    <dbReference type="NCBI Taxonomy" id="280093"/>
    <lineage>
        <taxon>Bacteria</taxon>
        <taxon>Pseudomonadati</taxon>
        <taxon>Bacteroidota</taxon>
        <taxon>Flavobacteriia</taxon>
        <taxon>Flavobacteriales</taxon>
        <taxon>Flavobacteriaceae</taxon>
        <taxon>Flavobacterium</taxon>
    </lineage>
</organism>
<sequence>MKFLGNVLATIIGLFVFCMLFFFGILIIATVFGGEAETVEIKNNSVIELNLEHIKHDYAGKYEDPWITIFSDKKNIGLSDVLSAIEEAKKDDNIKGISILNNYSSLGMAQSKTLRNALESFKKSGKFVMAYANSYSQKEYYLNSVANTIYINPVGDMDFKGLSSEIMFFKDLQDKSGVKMEVIRHGKYKSAVEPFLENKMSDANREQVTALLNSIWSSVAADISKSRNISVAQLNQIANGLLARTPTMAKEQKLVDVVAYEDVYHNAIKKALKVNKDEDYNKVSISEYTKKIMTTAALNDSKDQIAIIYAQGEIQSGEGDVTTIGEGSMRRSLQDARKNKNVKAIVLRIDSPGGSALTSDLIWREVELTKKVKPVVVSMGNYAASGGYYIACNANTIFAENNTITGSIGVFGILPNFSQLATKIGINTEQVKTHENAARYSPFVPIDEKFKAVTLEGVEHIYKTFVTHVAEGRKMSFAQVDAIAQGRVWTGSEAIKIGLVDKIGGLKDAINEAARLAKTKDFSTQNYPEYKKDINDLFAEFPFGQSKEALIKEEIGEENYRVLEQIKKLQTKKGVQAMMPFEINIR</sequence>
<evidence type="ECO:0000259" key="9">
    <source>
        <dbReference type="Pfam" id="PF01343"/>
    </source>
</evidence>
<dbReference type="InterPro" id="IPR029045">
    <property type="entry name" value="ClpP/crotonase-like_dom_sf"/>
</dbReference>
<dbReference type="PIRSF" id="PIRSF001217">
    <property type="entry name" value="Protease_4_SppA"/>
    <property type="match status" value="1"/>
</dbReference>
<dbReference type="InterPro" id="IPR047217">
    <property type="entry name" value="S49_SppA_67K_type_N"/>
</dbReference>
<evidence type="ECO:0000313" key="12">
    <source>
        <dbReference type="Proteomes" id="UP000184384"/>
    </source>
</evidence>
<evidence type="ECO:0000313" key="13">
    <source>
        <dbReference type="Proteomes" id="UP000237771"/>
    </source>
</evidence>
<dbReference type="AlphaFoldDB" id="A0A1M5MUC0"/>
<comment type="subcellular location">
    <subcellularLocation>
        <location evidence="1">Membrane</location>
    </subcellularLocation>
</comment>
<keyword evidence="13" id="KW-1185">Reference proteome</keyword>
<dbReference type="Gene3D" id="3.90.226.10">
    <property type="entry name" value="2-enoyl-CoA Hydratase, Chain A, domain 1"/>
    <property type="match status" value="3"/>
</dbReference>
<reference evidence="12" key="1">
    <citation type="submission" date="2016-11" db="EMBL/GenBank/DDBJ databases">
        <authorList>
            <person name="Varghese N."/>
            <person name="Submissions S."/>
        </authorList>
    </citation>
    <scope>NUCLEOTIDE SEQUENCE [LARGE SCALE GENOMIC DNA]</scope>
    <source>
        <strain evidence="12">DSM 19729</strain>
    </source>
</reference>
<evidence type="ECO:0000313" key="11">
    <source>
        <dbReference type="EMBL" id="SHG80795.1"/>
    </source>
</evidence>
<dbReference type="InterPro" id="IPR047272">
    <property type="entry name" value="S49_SppA_C"/>
</dbReference>
<protein>
    <submittedName>
        <fullName evidence="11">Protease-4</fullName>
    </submittedName>
</protein>
<keyword evidence="6 8" id="KW-0472">Membrane</keyword>
<dbReference type="GO" id="GO:0006465">
    <property type="term" value="P:signal peptide processing"/>
    <property type="evidence" value="ECO:0007669"/>
    <property type="project" value="InterPro"/>
</dbReference>
<name>A0A1M5MUC0_9FLAO</name>
<evidence type="ECO:0000256" key="7">
    <source>
        <dbReference type="PIRSR" id="PIRSR001217-1"/>
    </source>
</evidence>
<dbReference type="Proteomes" id="UP000184384">
    <property type="component" value="Unassembled WGS sequence"/>
</dbReference>
<evidence type="ECO:0000256" key="6">
    <source>
        <dbReference type="ARBA" id="ARBA00023136"/>
    </source>
</evidence>
<dbReference type="RefSeq" id="WP_072942454.1">
    <property type="nucleotide sequence ID" value="NZ_FQWO01000004.1"/>
</dbReference>
<dbReference type="CDD" id="cd07023">
    <property type="entry name" value="S49_Sppa_N_C"/>
    <property type="match status" value="1"/>
</dbReference>
<dbReference type="InterPro" id="IPR004634">
    <property type="entry name" value="Pept_S49_pIV"/>
</dbReference>
<evidence type="ECO:0000256" key="4">
    <source>
        <dbReference type="ARBA" id="ARBA00022801"/>
    </source>
</evidence>
<evidence type="ECO:0000313" key="10">
    <source>
        <dbReference type="EMBL" id="PRZ25080.1"/>
    </source>
</evidence>
<reference evidence="11" key="2">
    <citation type="submission" date="2016-11" db="EMBL/GenBank/DDBJ databases">
        <authorList>
            <person name="Jaros S."/>
            <person name="Januszkiewicz K."/>
            <person name="Wedrychowicz H."/>
        </authorList>
    </citation>
    <scope>NUCLEOTIDE SEQUENCE [LARGE SCALE GENOMIC DNA]</scope>
    <source>
        <strain evidence="11">DSM 19729</strain>
    </source>
</reference>
<evidence type="ECO:0000256" key="5">
    <source>
        <dbReference type="ARBA" id="ARBA00022825"/>
    </source>
</evidence>
<feature type="domain" description="Peptidase S49" evidence="9">
    <location>
        <begin position="369"/>
        <end position="519"/>
    </location>
</feature>
<feature type="domain" description="Peptidase S49" evidence="9">
    <location>
        <begin position="121"/>
        <end position="274"/>
    </location>
</feature>
<feature type="transmembrane region" description="Helical" evidence="8">
    <location>
        <begin position="7"/>
        <end position="32"/>
    </location>
</feature>
<reference evidence="10 13" key="3">
    <citation type="submission" date="2018-03" db="EMBL/GenBank/DDBJ databases">
        <title>Genomic Encyclopedia of Archaeal and Bacterial Type Strains, Phase II (KMG-II): from individual species to whole genera.</title>
        <authorList>
            <person name="Goeker M."/>
        </authorList>
    </citation>
    <scope>NUCLEOTIDE SEQUENCE [LARGE SCALE GENOMIC DNA]</scope>
    <source>
        <strain evidence="10 13">DSM 17797</strain>
    </source>
</reference>
<gene>
    <name evidence="10" type="ORF">BC624_103157</name>
    <name evidence="11" type="ORF">SAMN05443373_104157</name>
</gene>
<dbReference type="EMBL" id="PVUB01000003">
    <property type="protein sequence ID" value="PRZ25080.1"/>
    <property type="molecule type" value="Genomic_DNA"/>
</dbReference>
<dbReference type="NCBIfam" id="TIGR00706">
    <property type="entry name" value="SppA_dom"/>
    <property type="match status" value="1"/>
</dbReference>
<evidence type="ECO:0000256" key="1">
    <source>
        <dbReference type="ARBA" id="ARBA00004370"/>
    </source>
</evidence>
<keyword evidence="3 11" id="KW-0645">Protease</keyword>
<evidence type="ECO:0000256" key="8">
    <source>
        <dbReference type="SAM" id="Phobius"/>
    </source>
</evidence>
<keyword evidence="5" id="KW-0720">Serine protease</keyword>
<dbReference type="EMBL" id="FQWO01000004">
    <property type="protein sequence ID" value="SHG80795.1"/>
    <property type="molecule type" value="Genomic_DNA"/>
</dbReference>
<dbReference type="Proteomes" id="UP000237771">
    <property type="component" value="Unassembled WGS sequence"/>
</dbReference>
<dbReference type="CDD" id="cd07018">
    <property type="entry name" value="S49_SppA_67K_type"/>
    <property type="match status" value="1"/>
</dbReference>
<keyword evidence="8" id="KW-0812">Transmembrane</keyword>
<dbReference type="InterPro" id="IPR004635">
    <property type="entry name" value="Pept_S49_SppA"/>
</dbReference>
<dbReference type="PANTHER" id="PTHR33209">
    <property type="entry name" value="PROTEASE 4"/>
    <property type="match status" value="1"/>
</dbReference>
<evidence type="ECO:0000256" key="3">
    <source>
        <dbReference type="ARBA" id="ARBA00022670"/>
    </source>
</evidence>
<dbReference type="SUPFAM" id="SSF52096">
    <property type="entry name" value="ClpP/crotonase"/>
    <property type="match status" value="2"/>
</dbReference>
<evidence type="ECO:0000256" key="2">
    <source>
        <dbReference type="ARBA" id="ARBA00008683"/>
    </source>
</evidence>
<feature type="active site" description="Proton donor/acceptor" evidence="7">
    <location>
        <position position="189"/>
    </location>
</feature>
<keyword evidence="4" id="KW-0378">Hydrolase</keyword>
<proteinExistence type="inferred from homology"/>
<comment type="similarity">
    <text evidence="2">Belongs to the peptidase S49 family.</text>
</comment>
<dbReference type="PANTHER" id="PTHR33209:SF1">
    <property type="entry name" value="PEPTIDASE S49 DOMAIN-CONTAINING PROTEIN"/>
    <property type="match status" value="1"/>
</dbReference>